<gene>
    <name evidence="1" type="ORF">G9Q97_24095</name>
</gene>
<evidence type="ECO:0000313" key="1">
    <source>
        <dbReference type="EMBL" id="NHE59897.1"/>
    </source>
</evidence>
<dbReference type="RefSeq" id="WP_166151730.1">
    <property type="nucleotide sequence ID" value="NZ_JAANYN010000019.1"/>
</dbReference>
<evidence type="ECO:0000313" key="2">
    <source>
        <dbReference type="Proteomes" id="UP000649799"/>
    </source>
</evidence>
<accession>A0ABX0HH09</accession>
<dbReference type="PROSITE" id="PS51257">
    <property type="entry name" value="PROKAR_LIPOPROTEIN"/>
    <property type="match status" value="1"/>
</dbReference>
<comment type="caution">
    <text evidence="1">The sequence shown here is derived from an EMBL/GenBank/DDBJ whole genome shotgun (WGS) entry which is preliminary data.</text>
</comment>
<dbReference type="Proteomes" id="UP000649799">
    <property type="component" value="Unassembled WGS sequence"/>
</dbReference>
<sequence length="166" mass="19084">MEKHFTLPLLLILSIFSSCQNEEDTLPPFPSTVLGTWEMVGFNDYLKLDYVTSFQFDADGTYTYSSTLREKDSDLDLGFNFLETGTFRAGSEKNLIRLARTDFLHKPYGAEKQFYAKEELDKGFVEPNSEYPLRFEIRDNGNTFFIPGGIVGGDVLVPDKFFERRK</sequence>
<proteinExistence type="predicted"/>
<reference evidence="1 2" key="1">
    <citation type="submission" date="2020-03" db="EMBL/GenBank/DDBJ databases">
        <title>Cyclobacterium plantarum sp. nov., a marine bacterium isolated from a coastal-marine wetland.</title>
        <authorList>
            <person name="Sanchez-Porro C."/>
            <person name="Ventosa A."/>
            <person name="Amoozegar M."/>
        </authorList>
    </citation>
    <scope>NUCLEOTIDE SEQUENCE [LARGE SCALE GENOMIC DNA]</scope>
    <source>
        <strain evidence="1 2">GBPx2</strain>
    </source>
</reference>
<protein>
    <recommendedName>
        <fullName evidence="3">Lipocalin-like domain-containing protein</fullName>
    </recommendedName>
</protein>
<organism evidence="1 2">
    <name type="scientific">Cyclobacterium plantarum</name>
    <dbReference type="NCBI Taxonomy" id="2716263"/>
    <lineage>
        <taxon>Bacteria</taxon>
        <taxon>Pseudomonadati</taxon>
        <taxon>Bacteroidota</taxon>
        <taxon>Cytophagia</taxon>
        <taxon>Cytophagales</taxon>
        <taxon>Cyclobacteriaceae</taxon>
        <taxon>Cyclobacterium</taxon>
    </lineage>
</organism>
<name>A0ABX0HH09_9BACT</name>
<keyword evidence="2" id="KW-1185">Reference proteome</keyword>
<dbReference type="EMBL" id="JAANYN010000019">
    <property type="protein sequence ID" value="NHE59897.1"/>
    <property type="molecule type" value="Genomic_DNA"/>
</dbReference>
<evidence type="ECO:0008006" key="3">
    <source>
        <dbReference type="Google" id="ProtNLM"/>
    </source>
</evidence>